<name>A0ACB9L6H0_BAUVA</name>
<proteinExistence type="predicted"/>
<evidence type="ECO:0000313" key="2">
    <source>
        <dbReference type="Proteomes" id="UP000828941"/>
    </source>
</evidence>
<reference evidence="1 2" key="1">
    <citation type="journal article" date="2022" name="DNA Res.">
        <title>Chromosomal-level genome assembly of the orchid tree Bauhinia variegata (Leguminosae; Cercidoideae) supports the allotetraploid origin hypothesis of Bauhinia.</title>
        <authorList>
            <person name="Zhong Y."/>
            <person name="Chen Y."/>
            <person name="Zheng D."/>
            <person name="Pang J."/>
            <person name="Liu Y."/>
            <person name="Luo S."/>
            <person name="Meng S."/>
            <person name="Qian L."/>
            <person name="Wei D."/>
            <person name="Dai S."/>
            <person name="Zhou R."/>
        </authorList>
    </citation>
    <scope>NUCLEOTIDE SEQUENCE [LARGE SCALE GENOMIC DNA]</scope>
    <source>
        <strain evidence="1">BV-YZ2020</strain>
    </source>
</reference>
<evidence type="ECO:0000313" key="1">
    <source>
        <dbReference type="EMBL" id="KAI4305148.1"/>
    </source>
</evidence>
<keyword evidence="2" id="KW-1185">Reference proteome</keyword>
<accession>A0ACB9L6H0</accession>
<gene>
    <name evidence="1" type="ORF">L6164_028533</name>
</gene>
<dbReference type="EMBL" id="CM039437">
    <property type="protein sequence ID" value="KAI4305148.1"/>
    <property type="molecule type" value="Genomic_DNA"/>
</dbReference>
<comment type="caution">
    <text evidence="1">The sequence shown here is derived from an EMBL/GenBank/DDBJ whole genome shotgun (WGS) entry which is preliminary data.</text>
</comment>
<sequence>MMCQFQDFNLFLFNDGQHESAAVVHSRAQQCCTLGMPPDGKLLSLKQQFFLCSASLHDLICRFKERRQGKGPWKWSEFPTKVAVQLNDTHPTLAIPELMRLLMDEEGLGWDDAWDVTSRTIAYTNHTVLPEALEKWPQPVMWKLLPRHMEIIEEIDKRFIAMINTTRLDLESKIPSIRILDNNPQKPVVRMANLCVVSSHSIMFQYGQQSSKIKPMALLLEDGSAFAVLSSVG</sequence>
<organism evidence="1 2">
    <name type="scientific">Bauhinia variegata</name>
    <name type="common">Purple orchid tree</name>
    <name type="synonym">Phanera variegata</name>
    <dbReference type="NCBI Taxonomy" id="167791"/>
    <lineage>
        <taxon>Eukaryota</taxon>
        <taxon>Viridiplantae</taxon>
        <taxon>Streptophyta</taxon>
        <taxon>Embryophyta</taxon>
        <taxon>Tracheophyta</taxon>
        <taxon>Spermatophyta</taxon>
        <taxon>Magnoliopsida</taxon>
        <taxon>eudicotyledons</taxon>
        <taxon>Gunneridae</taxon>
        <taxon>Pentapetalae</taxon>
        <taxon>rosids</taxon>
        <taxon>fabids</taxon>
        <taxon>Fabales</taxon>
        <taxon>Fabaceae</taxon>
        <taxon>Cercidoideae</taxon>
        <taxon>Cercideae</taxon>
        <taxon>Bauhiniinae</taxon>
        <taxon>Bauhinia</taxon>
    </lineage>
</organism>
<protein>
    <submittedName>
        <fullName evidence="1">Uncharacterized protein</fullName>
    </submittedName>
</protein>
<dbReference type="Proteomes" id="UP000828941">
    <property type="component" value="Chromosome 12"/>
</dbReference>